<dbReference type="Proteomes" id="UP000789405">
    <property type="component" value="Unassembled WGS sequence"/>
</dbReference>
<dbReference type="InterPro" id="IPR036465">
    <property type="entry name" value="vWFA_dom_sf"/>
</dbReference>
<dbReference type="SMART" id="SM00327">
    <property type="entry name" value="VWA"/>
    <property type="match status" value="1"/>
</dbReference>
<comment type="caution">
    <text evidence="3">The sequence shown here is derived from an EMBL/GenBank/DDBJ whole genome shotgun (WGS) entry which is preliminary data.</text>
</comment>
<proteinExistence type="predicted"/>
<reference evidence="3" key="1">
    <citation type="submission" date="2021-06" db="EMBL/GenBank/DDBJ databases">
        <authorList>
            <person name="Kallberg Y."/>
            <person name="Tangrot J."/>
            <person name="Rosling A."/>
        </authorList>
    </citation>
    <scope>NUCLEOTIDE SEQUENCE</scope>
    <source>
        <strain evidence="3">MA453B</strain>
    </source>
</reference>
<protein>
    <submittedName>
        <fullName evidence="3">17200_t:CDS:1</fullName>
    </submittedName>
</protein>
<name>A0A9N9C8U2_9GLOM</name>
<organism evidence="3 4">
    <name type="scientific">Dentiscutata erythropus</name>
    <dbReference type="NCBI Taxonomy" id="1348616"/>
    <lineage>
        <taxon>Eukaryota</taxon>
        <taxon>Fungi</taxon>
        <taxon>Fungi incertae sedis</taxon>
        <taxon>Mucoromycota</taxon>
        <taxon>Glomeromycotina</taxon>
        <taxon>Glomeromycetes</taxon>
        <taxon>Diversisporales</taxon>
        <taxon>Gigasporaceae</taxon>
        <taxon>Dentiscutata</taxon>
    </lineage>
</organism>
<evidence type="ECO:0000313" key="4">
    <source>
        <dbReference type="Proteomes" id="UP000789405"/>
    </source>
</evidence>
<evidence type="ECO:0000259" key="2">
    <source>
        <dbReference type="PROSITE" id="PS51468"/>
    </source>
</evidence>
<evidence type="ECO:0000259" key="1">
    <source>
        <dbReference type="PROSITE" id="PS50234"/>
    </source>
</evidence>
<dbReference type="InterPro" id="IPR013694">
    <property type="entry name" value="VIT"/>
</dbReference>
<dbReference type="Pfam" id="PF13768">
    <property type="entry name" value="VWA_3"/>
    <property type="match status" value="1"/>
</dbReference>
<dbReference type="PROSITE" id="PS50234">
    <property type="entry name" value="VWFA"/>
    <property type="match status" value="1"/>
</dbReference>
<dbReference type="SUPFAM" id="SSF53300">
    <property type="entry name" value="vWA-like"/>
    <property type="match status" value="1"/>
</dbReference>
<sequence length="798" mass="90089">MSNLATVCQTYKNVEQKTIEAIYKFPLHEAAAVCGFEAEIDGKKKVKGIVKEAKQAAKEYDEAIQQGHGAYLLEEQLPDIFQCSIGNITAGQTVVIKITYVTELKHDAEFENVRFVFPTAIAPRYGSSDYSSSNDGKKLVPDVVSYSDKTDYYLKLAITCRMTSVIQNIESPSHHISVELNIDGNPNVSKVTLADQITYLEKDFILVVKRPLSNITLKRKLIVMLTLVPKFAINEAMSELIFVIDRSGSMQGGPIKKASEALQLFLRSLPENCLFNVVSFGSRFDSLFKKSQPYSEGSFSKALKRAQEMDANYGGTEIYNPLQWVFENSRNDMPTSIFLLTDGQVYNVDQIVELIKSSKEKKKDDLRLFSIGIGDSVSHHLVESVSRAGKGYAQFVTNTERMDKKIIGMLKNAIKSPIKDYNITWTNNDALPVEIKPINNPIITPFLIPSIYSGARFIVYCILEKGLEPCKEIILSAISNDGPMKLSIPLDPVVLQGSKIHTLAARKLIQDLEDGTSFIHKHHRNSNKIMPYSLIREQIVKLGVTYSLASKYTSFLAVDERDSELLAEAKILSDQRVVPVAAASFSVLRSHKLFLSSSKPIFNLYLHNLLGAIYNYQYSRASSIESIRTKFSLCLEEQDSLIHYMSAPKKEQDSSFLEEQDFSFLEETSYIGSNNSSVSVLPYTSVKSKPPKIETLYSFLNFQSFDGSFLPSAKFYSWFDKHDFKDFENIGIENEKVLCLTLALAYLEIIMFETFKDECEMCYEKAKKALKKEVGGDEQKINEILEKVKEWVNKWTNE</sequence>
<dbReference type="OrthoDB" id="1729737at2759"/>
<dbReference type="AlphaFoldDB" id="A0A9N9C8U2"/>
<dbReference type="PANTHER" id="PTHR45737">
    <property type="entry name" value="VON WILLEBRAND FACTOR A DOMAIN-CONTAINING PROTEIN 5A"/>
    <property type="match status" value="1"/>
</dbReference>
<dbReference type="EMBL" id="CAJVPY010003418">
    <property type="protein sequence ID" value="CAG8591291.1"/>
    <property type="molecule type" value="Genomic_DNA"/>
</dbReference>
<dbReference type="InterPro" id="IPR002035">
    <property type="entry name" value="VWF_A"/>
</dbReference>
<dbReference type="SMART" id="SM00609">
    <property type="entry name" value="VIT"/>
    <property type="match status" value="1"/>
</dbReference>
<feature type="domain" description="VWFA" evidence="1">
    <location>
        <begin position="239"/>
        <end position="418"/>
    </location>
</feature>
<feature type="domain" description="VIT" evidence="2">
    <location>
        <begin position="1"/>
        <end position="102"/>
    </location>
</feature>
<gene>
    <name evidence="3" type="ORF">DERYTH_LOCUS7176</name>
</gene>
<accession>A0A9N9C8U2</accession>
<dbReference type="Pfam" id="PF08487">
    <property type="entry name" value="VIT"/>
    <property type="match status" value="1"/>
</dbReference>
<dbReference type="Gene3D" id="3.40.50.410">
    <property type="entry name" value="von Willebrand factor, type A domain"/>
    <property type="match status" value="1"/>
</dbReference>
<dbReference type="PROSITE" id="PS51468">
    <property type="entry name" value="VIT"/>
    <property type="match status" value="1"/>
</dbReference>
<dbReference type="PANTHER" id="PTHR45737:SF6">
    <property type="entry name" value="VON WILLEBRAND FACTOR A DOMAIN-CONTAINING PROTEIN 5A"/>
    <property type="match status" value="1"/>
</dbReference>
<keyword evidence="4" id="KW-1185">Reference proteome</keyword>
<evidence type="ECO:0000313" key="3">
    <source>
        <dbReference type="EMBL" id="CAG8591291.1"/>
    </source>
</evidence>